<dbReference type="EMBL" id="PYSW02000047">
    <property type="protein sequence ID" value="KAG2374194.1"/>
    <property type="molecule type" value="Genomic_DNA"/>
</dbReference>
<evidence type="ECO:0000256" key="2">
    <source>
        <dbReference type="ARBA" id="ARBA00023134"/>
    </source>
</evidence>
<dbReference type="SUPFAM" id="SSF52540">
    <property type="entry name" value="P-loop containing nucleoside triphosphate hydrolases"/>
    <property type="match status" value="1"/>
</dbReference>
<accession>A0AA88KF29</accession>
<dbReference type="GO" id="GO:0007264">
    <property type="term" value="P:small GTPase-mediated signal transduction"/>
    <property type="evidence" value="ECO:0007669"/>
    <property type="project" value="InterPro"/>
</dbReference>
<dbReference type="PANTHER" id="PTHR24072">
    <property type="entry name" value="RHO FAMILY GTPASE"/>
    <property type="match status" value="1"/>
</dbReference>
<keyword evidence="2" id="KW-0342">GTP-binding</keyword>
<evidence type="ECO:0000313" key="5">
    <source>
        <dbReference type="Proteomes" id="UP000816034"/>
    </source>
</evidence>
<evidence type="ECO:0000256" key="1">
    <source>
        <dbReference type="ARBA" id="ARBA00022741"/>
    </source>
</evidence>
<dbReference type="PROSITE" id="PS51419">
    <property type="entry name" value="RAB"/>
    <property type="match status" value="1"/>
</dbReference>
<keyword evidence="5" id="KW-1185">Reference proteome</keyword>
<evidence type="ECO:0000313" key="4">
    <source>
        <dbReference type="EMBL" id="KAG2374194.1"/>
    </source>
</evidence>
<dbReference type="InterPro" id="IPR003578">
    <property type="entry name" value="Small_GTPase_Rho"/>
</dbReference>
<comment type="caution">
    <text evidence="4">The sequence shown here is derived from an EMBL/GenBank/DDBJ whole genome shotgun (WGS) entry which is preliminary data.</text>
</comment>
<dbReference type="Proteomes" id="UP000816034">
    <property type="component" value="Unassembled WGS sequence"/>
</dbReference>
<gene>
    <name evidence="4" type="ORF">C9374_011031</name>
</gene>
<protein>
    <submittedName>
        <fullName evidence="4">Uncharacterized protein</fullName>
    </submittedName>
</protein>
<dbReference type="GO" id="GO:0005525">
    <property type="term" value="F:GTP binding"/>
    <property type="evidence" value="ECO:0007669"/>
    <property type="project" value="UniProtKB-KW"/>
</dbReference>
<dbReference type="GeneID" id="68103485"/>
<sequence>MFEFVTLNRDPSPSRRRSSFGGKNSSSNAVSSEYAASAVTAQVKISIMGSEKVGKTTLLNHYIHKQHRKTMGNTSMDEESAPESTVYDFSYATVTMNVNGGQRRNGSSSNNFSSSFDSTQQHSKAFCLYFSECSARTEYAELRQISYEQTDIFIVCFRLDDERSFVEAIDTWMSEAKYAACHAAHNNMTNNSQRSRLVLLGLRFVDHTADTTQTLLSESELYSSEHELPKTLEEKDHLLSQRRISLELSPSLTDVIDIKTEQTEQPCKSNAIRPRLKSYSARKSCSQPACCSSFNEKRRGCTVHLNNLKSVGGCLNYTFMAHDSNRKVSWGMIEQGRKELLNRGIDHVYYECCATNQGNVQFVIEECVREYYNQLVANAQTHSKRFSNRVSL</sequence>
<dbReference type="RefSeq" id="XP_044543368.1">
    <property type="nucleotide sequence ID" value="XM_044686642.1"/>
</dbReference>
<reference evidence="4 5" key="1">
    <citation type="journal article" date="2018" name="BMC Genomics">
        <title>The genome of Naegleria lovaniensis, the basis for a comparative approach to unravel pathogenicity factors of the human pathogenic amoeba N. fowleri.</title>
        <authorList>
            <person name="Liechti N."/>
            <person name="Schurch N."/>
            <person name="Bruggmann R."/>
            <person name="Wittwer M."/>
        </authorList>
    </citation>
    <scope>NUCLEOTIDE SEQUENCE [LARGE SCALE GENOMIC DNA]</scope>
    <source>
        <strain evidence="4 5">ATCC 30569</strain>
    </source>
</reference>
<name>A0AA88KF29_NAELO</name>
<feature type="region of interest" description="Disordered" evidence="3">
    <location>
        <begin position="1"/>
        <end position="28"/>
    </location>
</feature>
<dbReference type="InterPro" id="IPR027417">
    <property type="entry name" value="P-loop_NTPase"/>
</dbReference>
<dbReference type="Gene3D" id="3.40.50.300">
    <property type="entry name" value="P-loop containing nucleotide triphosphate hydrolases"/>
    <property type="match status" value="1"/>
</dbReference>
<keyword evidence="1" id="KW-0547">Nucleotide-binding</keyword>
<organism evidence="4 5">
    <name type="scientific">Naegleria lovaniensis</name>
    <name type="common">Amoeba</name>
    <dbReference type="NCBI Taxonomy" id="51637"/>
    <lineage>
        <taxon>Eukaryota</taxon>
        <taxon>Discoba</taxon>
        <taxon>Heterolobosea</taxon>
        <taxon>Tetramitia</taxon>
        <taxon>Eutetramitia</taxon>
        <taxon>Vahlkampfiidae</taxon>
        <taxon>Naegleria</taxon>
    </lineage>
</organism>
<proteinExistence type="predicted"/>
<evidence type="ECO:0000256" key="3">
    <source>
        <dbReference type="SAM" id="MobiDB-lite"/>
    </source>
</evidence>
<dbReference type="AlphaFoldDB" id="A0AA88KF29"/>